<dbReference type="RefSeq" id="WP_163084948.1">
    <property type="nucleotide sequence ID" value="NZ_JAAAWN010000010.1"/>
</dbReference>
<dbReference type="InterPro" id="IPR036291">
    <property type="entry name" value="NAD(P)-bd_dom_sf"/>
</dbReference>
<dbReference type="PANTHER" id="PTHR42901">
    <property type="entry name" value="ALCOHOL DEHYDROGENASE"/>
    <property type="match status" value="1"/>
</dbReference>
<dbReference type="PRINTS" id="PR00081">
    <property type="entry name" value="GDHRDH"/>
</dbReference>
<protein>
    <submittedName>
        <fullName evidence="3">SDR family NAD(P)-dependent oxidoreductase</fullName>
    </submittedName>
</protein>
<name>A0A7X5LL40_9ALTE</name>
<dbReference type="SUPFAM" id="SSF51735">
    <property type="entry name" value="NAD(P)-binding Rossmann-fold domains"/>
    <property type="match status" value="1"/>
</dbReference>
<sequence>MTSQQSAEGKVVVITGASSGIGEATAKALVNNGDKVALIARSDDKLTALVDELGEDNAFAVTADVSNFDALNQAFESIHRHYEVIDAVFANAGTGASAAGIENGDVDEWSTMLGANINGLLYTAKVALPFLKAGKGHFLLTSSAAGRKTIKGSVYGASKWFAYGFGLNLAEEMREWGGKCTTICPGMVNTPFFDEPKEDKLSPKDIAESVLFALSSSKTACIREVYVMPTD</sequence>
<keyword evidence="2" id="KW-0560">Oxidoreductase</keyword>
<accession>A0A7X5LL40</accession>
<keyword evidence="4" id="KW-1185">Reference proteome</keyword>
<dbReference type="Gene3D" id="3.40.50.720">
    <property type="entry name" value="NAD(P)-binding Rossmann-like Domain"/>
    <property type="match status" value="1"/>
</dbReference>
<evidence type="ECO:0000313" key="3">
    <source>
        <dbReference type="EMBL" id="NDV91333.1"/>
    </source>
</evidence>
<dbReference type="PANTHER" id="PTHR42901:SF1">
    <property type="entry name" value="ALCOHOL DEHYDROGENASE"/>
    <property type="match status" value="1"/>
</dbReference>
<dbReference type="Proteomes" id="UP000470213">
    <property type="component" value="Unassembled WGS sequence"/>
</dbReference>
<dbReference type="GO" id="GO:0016491">
    <property type="term" value="F:oxidoreductase activity"/>
    <property type="evidence" value="ECO:0007669"/>
    <property type="project" value="UniProtKB-KW"/>
</dbReference>
<dbReference type="CDD" id="cd05233">
    <property type="entry name" value="SDR_c"/>
    <property type="match status" value="1"/>
</dbReference>
<comment type="similarity">
    <text evidence="1">Belongs to the short-chain dehydrogenases/reductases (SDR) family.</text>
</comment>
<dbReference type="PROSITE" id="PS00061">
    <property type="entry name" value="ADH_SHORT"/>
    <property type="match status" value="1"/>
</dbReference>
<proteinExistence type="inferred from homology"/>
<evidence type="ECO:0000256" key="1">
    <source>
        <dbReference type="ARBA" id="ARBA00006484"/>
    </source>
</evidence>
<dbReference type="EMBL" id="JAAAWN010000010">
    <property type="protein sequence ID" value="NDV91333.1"/>
    <property type="molecule type" value="Genomic_DNA"/>
</dbReference>
<dbReference type="InterPro" id="IPR002347">
    <property type="entry name" value="SDR_fam"/>
</dbReference>
<evidence type="ECO:0000313" key="4">
    <source>
        <dbReference type="Proteomes" id="UP000470213"/>
    </source>
</evidence>
<dbReference type="Pfam" id="PF00106">
    <property type="entry name" value="adh_short"/>
    <property type="match status" value="1"/>
</dbReference>
<organism evidence="3 4">
    <name type="scientific">Alteromonas profundi</name>
    <dbReference type="NCBI Taxonomy" id="2696062"/>
    <lineage>
        <taxon>Bacteria</taxon>
        <taxon>Pseudomonadati</taxon>
        <taxon>Pseudomonadota</taxon>
        <taxon>Gammaproteobacteria</taxon>
        <taxon>Alteromonadales</taxon>
        <taxon>Alteromonadaceae</taxon>
        <taxon>Alteromonas/Salinimonas group</taxon>
        <taxon>Alteromonas</taxon>
    </lineage>
</organism>
<reference evidence="3 4" key="1">
    <citation type="submission" date="2020-01" db="EMBL/GenBank/DDBJ databases">
        <authorList>
            <person name="Chen J."/>
            <person name="Zhu S."/>
            <person name="Yang J."/>
        </authorList>
    </citation>
    <scope>NUCLEOTIDE SEQUENCE [LARGE SCALE GENOMIC DNA]</scope>
    <source>
        <strain evidence="3 4">345S023</strain>
    </source>
</reference>
<evidence type="ECO:0000256" key="2">
    <source>
        <dbReference type="ARBA" id="ARBA00023002"/>
    </source>
</evidence>
<dbReference type="InterPro" id="IPR020904">
    <property type="entry name" value="Sc_DH/Rdtase_CS"/>
</dbReference>
<comment type="caution">
    <text evidence="3">The sequence shown here is derived from an EMBL/GenBank/DDBJ whole genome shotgun (WGS) entry which is preliminary data.</text>
</comment>
<gene>
    <name evidence="3" type="ORF">GTH32_09095</name>
</gene>
<dbReference type="AlphaFoldDB" id="A0A7X5LL40"/>